<dbReference type="PRINTS" id="PR00070">
    <property type="entry name" value="DHFR"/>
</dbReference>
<protein>
    <recommendedName>
        <fullName evidence="3 8">Dihydrofolate reductase</fullName>
        <ecNumber evidence="3 8">1.5.1.3</ecNumber>
    </recommendedName>
</protein>
<evidence type="ECO:0000313" key="10">
    <source>
        <dbReference type="EMBL" id="BBA17694.1"/>
    </source>
</evidence>
<dbReference type="GO" id="GO:0004146">
    <property type="term" value="F:dihydrofolate reductase activity"/>
    <property type="evidence" value="ECO:0007669"/>
    <property type="project" value="UniProtKB-EC"/>
</dbReference>
<proteinExistence type="inferred from homology"/>
<keyword evidence="5 8" id="KW-0521">NADP</keyword>
<dbReference type="PANTHER" id="PTHR48069:SF3">
    <property type="entry name" value="DIHYDROFOLATE REDUCTASE"/>
    <property type="match status" value="1"/>
</dbReference>
<dbReference type="Pfam" id="PF00186">
    <property type="entry name" value="DHFR_1"/>
    <property type="match status" value="1"/>
</dbReference>
<name>A0AAD1FR33_9FLAO</name>
<dbReference type="InterPro" id="IPR024072">
    <property type="entry name" value="DHFR-like_dom_sf"/>
</dbReference>
<evidence type="ECO:0000256" key="8">
    <source>
        <dbReference type="PIRNR" id="PIRNR000194"/>
    </source>
</evidence>
<dbReference type="RefSeq" id="WP_110477646.1">
    <property type="nucleotide sequence ID" value="NZ_AP014610.1"/>
</dbReference>
<dbReference type="GeneID" id="66556886"/>
<dbReference type="InterPro" id="IPR001796">
    <property type="entry name" value="DHFR_dom"/>
</dbReference>
<evidence type="ECO:0000256" key="7">
    <source>
        <dbReference type="ARBA" id="ARBA00025067"/>
    </source>
</evidence>
<feature type="domain" description="DHFR" evidence="9">
    <location>
        <begin position="2"/>
        <end position="163"/>
    </location>
</feature>
<dbReference type="Gene3D" id="3.40.430.10">
    <property type="entry name" value="Dihydrofolate Reductase, subunit A"/>
    <property type="match status" value="1"/>
</dbReference>
<keyword evidence="4 8" id="KW-0554">One-carbon metabolism</keyword>
<sequence length="165" mass="19570">MKIVLISAISKNGFIGKNNKLMWHLPNDLKRFKNMTIGEIVLMGRKTFESIGKPLPGRKNIILTKKNKIKLSYSYNGIFKIFSSLKEVYDLNYKKIFVIGGEKIYTSTINKAKILELTIIHQKFYGDAKFPKINFKKWEKKYEFFYEKDQNHLYDYSFVRYEKKG</sequence>
<evidence type="ECO:0000256" key="6">
    <source>
        <dbReference type="ARBA" id="ARBA00023002"/>
    </source>
</evidence>
<dbReference type="GO" id="GO:0005829">
    <property type="term" value="C:cytosol"/>
    <property type="evidence" value="ECO:0007669"/>
    <property type="project" value="TreeGrafter"/>
</dbReference>
<dbReference type="InterPro" id="IPR012259">
    <property type="entry name" value="DHFR"/>
</dbReference>
<evidence type="ECO:0000256" key="4">
    <source>
        <dbReference type="ARBA" id="ARBA00022563"/>
    </source>
</evidence>
<dbReference type="PROSITE" id="PS51330">
    <property type="entry name" value="DHFR_2"/>
    <property type="match status" value="1"/>
</dbReference>
<comment type="similarity">
    <text evidence="2 8">Belongs to the dihydrofolate reductase family.</text>
</comment>
<comment type="pathway">
    <text evidence="1 8">Cofactor biosynthesis; tetrahydrofolate biosynthesis; 5,6,7,8-tetrahydrofolate from 7,8-dihydrofolate: step 1/1.</text>
</comment>
<dbReference type="EMBL" id="AP014610">
    <property type="protein sequence ID" value="BBA17694.1"/>
    <property type="molecule type" value="Genomic_DNA"/>
</dbReference>
<dbReference type="GO" id="GO:0050661">
    <property type="term" value="F:NADP binding"/>
    <property type="evidence" value="ECO:0007669"/>
    <property type="project" value="InterPro"/>
</dbReference>
<evidence type="ECO:0000259" key="9">
    <source>
        <dbReference type="PROSITE" id="PS51330"/>
    </source>
</evidence>
<dbReference type="CDD" id="cd00209">
    <property type="entry name" value="DHFR"/>
    <property type="match status" value="1"/>
</dbReference>
<dbReference type="GO" id="GO:0046452">
    <property type="term" value="P:dihydrofolate metabolic process"/>
    <property type="evidence" value="ECO:0007669"/>
    <property type="project" value="TreeGrafter"/>
</dbReference>
<dbReference type="AlphaFoldDB" id="A0AAD1FR33"/>
<dbReference type="PANTHER" id="PTHR48069">
    <property type="entry name" value="DIHYDROFOLATE REDUCTASE"/>
    <property type="match status" value="1"/>
</dbReference>
<evidence type="ECO:0000256" key="1">
    <source>
        <dbReference type="ARBA" id="ARBA00004903"/>
    </source>
</evidence>
<comment type="catalytic activity">
    <reaction evidence="8">
        <text>(6S)-5,6,7,8-tetrahydrofolate + NADP(+) = 7,8-dihydrofolate + NADPH + H(+)</text>
        <dbReference type="Rhea" id="RHEA:15009"/>
        <dbReference type="ChEBI" id="CHEBI:15378"/>
        <dbReference type="ChEBI" id="CHEBI:57451"/>
        <dbReference type="ChEBI" id="CHEBI:57453"/>
        <dbReference type="ChEBI" id="CHEBI:57783"/>
        <dbReference type="ChEBI" id="CHEBI:58349"/>
        <dbReference type="EC" id="1.5.1.3"/>
    </reaction>
</comment>
<dbReference type="GO" id="GO:0006730">
    <property type="term" value="P:one-carbon metabolic process"/>
    <property type="evidence" value="ECO:0007669"/>
    <property type="project" value="UniProtKB-KW"/>
</dbReference>
<dbReference type="GO" id="GO:0046655">
    <property type="term" value="P:folic acid metabolic process"/>
    <property type="evidence" value="ECO:0007669"/>
    <property type="project" value="TreeGrafter"/>
</dbReference>
<comment type="function">
    <text evidence="7 8">Key enzyme in folate metabolism. Catalyzes an essential reaction for de novo glycine and purine synthesis, and for DNA precursor synthesis.</text>
</comment>
<dbReference type="Proteomes" id="UP000262607">
    <property type="component" value="Chromosome"/>
</dbReference>
<organism evidence="10 11">
    <name type="scientific">Blattabacterium punctulatus CPU2</name>
    <dbReference type="NCBI Taxonomy" id="1457032"/>
    <lineage>
        <taxon>Bacteria</taxon>
        <taxon>Pseudomonadati</taxon>
        <taxon>Bacteroidota</taxon>
        <taxon>Flavobacteriia</taxon>
        <taxon>Flavobacteriales</taxon>
        <taxon>Blattabacteriaceae</taxon>
        <taxon>Blattabacterium</taxon>
    </lineage>
</organism>
<evidence type="ECO:0000256" key="2">
    <source>
        <dbReference type="ARBA" id="ARBA00009539"/>
    </source>
</evidence>
<accession>A0AAD1FR33</accession>
<dbReference type="EC" id="1.5.1.3" evidence="3 8"/>
<reference evidence="10 11" key="1">
    <citation type="submission" date="2014-06" db="EMBL/GenBank/DDBJ databases">
        <title>Genome sequence of the intracellular symbiont Blattabacterium cuenoti, strain CPU2 from the wood feeding cockroach Cryptocercus punctulatus.</title>
        <authorList>
            <person name="Kinjo Y."/>
            <person name="Ohkuma M."/>
            <person name="Tokuda G."/>
        </authorList>
    </citation>
    <scope>NUCLEOTIDE SEQUENCE [LARGE SCALE GENOMIC DNA]</scope>
    <source>
        <strain evidence="10 11">CPU2</strain>
    </source>
</reference>
<dbReference type="SUPFAM" id="SSF53597">
    <property type="entry name" value="Dihydrofolate reductase-like"/>
    <property type="match status" value="1"/>
</dbReference>
<dbReference type="GO" id="GO:0046654">
    <property type="term" value="P:tetrahydrofolate biosynthetic process"/>
    <property type="evidence" value="ECO:0007669"/>
    <property type="project" value="InterPro"/>
</dbReference>
<evidence type="ECO:0000313" key="11">
    <source>
        <dbReference type="Proteomes" id="UP000262607"/>
    </source>
</evidence>
<keyword evidence="6 8" id="KW-0560">Oxidoreductase</keyword>
<evidence type="ECO:0000256" key="5">
    <source>
        <dbReference type="ARBA" id="ARBA00022857"/>
    </source>
</evidence>
<gene>
    <name evidence="10" type="primary">folA</name>
    <name evidence="10" type="ORF">CPU2_185</name>
</gene>
<dbReference type="PIRSF" id="PIRSF000194">
    <property type="entry name" value="DHFR"/>
    <property type="match status" value="1"/>
</dbReference>
<evidence type="ECO:0000256" key="3">
    <source>
        <dbReference type="ARBA" id="ARBA00012856"/>
    </source>
</evidence>